<proteinExistence type="predicted"/>
<dbReference type="PANTHER" id="PTHR46401">
    <property type="entry name" value="GLYCOSYLTRANSFERASE WBBK-RELATED"/>
    <property type="match status" value="1"/>
</dbReference>
<dbReference type="Gene3D" id="3.40.50.2000">
    <property type="entry name" value="Glycogen Phosphorylase B"/>
    <property type="match status" value="2"/>
</dbReference>
<dbReference type="EMBL" id="CADCVF010000018">
    <property type="protein sequence ID" value="CAA9449450.1"/>
    <property type="molecule type" value="Genomic_DNA"/>
</dbReference>
<evidence type="ECO:0000256" key="2">
    <source>
        <dbReference type="ARBA" id="ARBA00022679"/>
    </source>
</evidence>
<accession>A0A6J4QP66</accession>
<feature type="domain" description="Glycosyl transferase family 1" evidence="3">
    <location>
        <begin position="168"/>
        <end position="323"/>
    </location>
</feature>
<dbReference type="InterPro" id="IPR028098">
    <property type="entry name" value="Glyco_trans_4-like_N"/>
</dbReference>
<reference evidence="5" key="1">
    <citation type="submission" date="2020-02" db="EMBL/GenBank/DDBJ databases">
        <authorList>
            <person name="Meier V. D."/>
        </authorList>
    </citation>
    <scope>NUCLEOTIDE SEQUENCE</scope>
    <source>
        <strain evidence="5">AVDCRST_MAG58</strain>
    </source>
</reference>
<name>A0A6J4QP66_9ACTN</name>
<gene>
    <name evidence="5" type="ORF">AVDCRST_MAG58-840</name>
</gene>
<evidence type="ECO:0008006" key="6">
    <source>
        <dbReference type="Google" id="ProtNLM"/>
    </source>
</evidence>
<dbReference type="AlphaFoldDB" id="A0A6J4QP66"/>
<keyword evidence="1" id="KW-0328">Glycosyltransferase</keyword>
<sequence>MRIAFITVGDTGRKTGGYLYNGRVISGLRLRGLEVEEFVAGGASPDEQREAAPRLGSTFDPSKFDTIVVDALARIAVAPHLVRWQAFRPVVALVHELSSVAGGGSGPEAAVRELDYEEPLLRANRLVAVSDHGKNVLVARGVSPRRIYVVPPGFDGVPSAARSPAYRDGPVRALCVAQWIPRKGILTLVEAWTLHERKIAVLELIGETNADPDYTTRVRAAIDAAPLGSIVESGCVSDASLGASYAAADLFVLPSRYEGYGIVYAEALAFGLPIIACDAGPVPELVGRGAGVLIRPNGRDELSAALDLLLGDPALRAKMSDIAGRRASCLPRWEDTVAGFEDVLRTVVGAGRTGPM</sequence>
<feature type="domain" description="Glycosyltransferase subfamily 4-like N-terminal" evidence="4">
    <location>
        <begin position="51"/>
        <end position="155"/>
    </location>
</feature>
<dbReference type="PANTHER" id="PTHR46401:SF2">
    <property type="entry name" value="GLYCOSYLTRANSFERASE WBBK-RELATED"/>
    <property type="match status" value="1"/>
</dbReference>
<evidence type="ECO:0000259" key="4">
    <source>
        <dbReference type="Pfam" id="PF13439"/>
    </source>
</evidence>
<evidence type="ECO:0000256" key="1">
    <source>
        <dbReference type="ARBA" id="ARBA00022676"/>
    </source>
</evidence>
<organism evidence="5">
    <name type="scientific">uncultured Rubrobacteraceae bacterium</name>
    <dbReference type="NCBI Taxonomy" id="349277"/>
    <lineage>
        <taxon>Bacteria</taxon>
        <taxon>Bacillati</taxon>
        <taxon>Actinomycetota</taxon>
        <taxon>Rubrobacteria</taxon>
        <taxon>Rubrobacterales</taxon>
        <taxon>Rubrobacteraceae</taxon>
        <taxon>environmental samples</taxon>
    </lineage>
</organism>
<evidence type="ECO:0000259" key="3">
    <source>
        <dbReference type="Pfam" id="PF00534"/>
    </source>
</evidence>
<dbReference type="Pfam" id="PF13439">
    <property type="entry name" value="Glyco_transf_4"/>
    <property type="match status" value="1"/>
</dbReference>
<dbReference type="Pfam" id="PF00534">
    <property type="entry name" value="Glycos_transf_1"/>
    <property type="match status" value="1"/>
</dbReference>
<dbReference type="GO" id="GO:0009103">
    <property type="term" value="P:lipopolysaccharide biosynthetic process"/>
    <property type="evidence" value="ECO:0007669"/>
    <property type="project" value="TreeGrafter"/>
</dbReference>
<dbReference type="SUPFAM" id="SSF53756">
    <property type="entry name" value="UDP-Glycosyltransferase/glycogen phosphorylase"/>
    <property type="match status" value="1"/>
</dbReference>
<dbReference type="CDD" id="cd03801">
    <property type="entry name" value="GT4_PimA-like"/>
    <property type="match status" value="1"/>
</dbReference>
<dbReference type="InterPro" id="IPR001296">
    <property type="entry name" value="Glyco_trans_1"/>
</dbReference>
<protein>
    <recommendedName>
        <fullName evidence="6">Glycosyl transferase, group 1</fullName>
    </recommendedName>
</protein>
<evidence type="ECO:0000313" key="5">
    <source>
        <dbReference type="EMBL" id="CAA9449450.1"/>
    </source>
</evidence>
<dbReference type="GO" id="GO:0016757">
    <property type="term" value="F:glycosyltransferase activity"/>
    <property type="evidence" value="ECO:0007669"/>
    <property type="project" value="UniProtKB-KW"/>
</dbReference>
<keyword evidence="2" id="KW-0808">Transferase</keyword>